<keyword evidence="6" id="KW-1185">Reference proteome</keyword>
<comment type="caution">
    <text evidence="5">The sequence shown here is derived from an EMBL/GenBank/DDBJ whole genome shotgun (WGS) entry which is preliminary data.</text>
</comment>
<evidence type="ECO:0000256" key="1">
    <source>
        <dbReference type="ARBA" id="ARBA00022614"/>
    </source>
</evidence>
<dbReference type="PANTHER" id="PTHR46652">
    <property type="entry name" value="LEUCINE-RICH REPEAT AND IQ DOMAIN-CONTAINING PROTEIN 1-RELATED"/>
    <property type="match status" value="1"/>
</dbReference>
<dbReference type="InterPro" id="IPR032675">
    <property type="entry name" value="LRR_dom_sf"/>
</dbReference>
<dbReference type="PANTHER" id="PTHR46652:SF3">
    <property type="entry name" value="LEUCINE-RICH REPEAT-CONTAINING PROTEIN 9"/>
    <property type="match status" value="1"/>
</dbReference>
<dbReference type="SUPFAM" id="SSF52058">
    <property type="entry name" value="L domain-like"/>
    <property type="match status" value="1"/>
</dbReference>
<proteinExistence type="predicted"/>
<protein>
    <submittedName>
        <fullName evidence="5">Uncharacterized protein</fullName>
    </submittedName>
</protein>
<dbReference type="InterPro" id="IPR001611">
    <property type="entry name" value="Leu-rich_rpt"/>
</dbReference>
<dbReference type="InterPro" id="IPR050836">
    <property type="entry name" value="SDS22/Internalin_LRR"/>
</dbReference>
<dbReference type="Proteomes" id="UP001295684">
    <property type="component" value="Unassembled WGS sequence"/>
</dbReference>
<dbReference type="AlphaFoldDB" id="A0AAD2D9V8"/>
<feature type="region of interest" description="Disordered" evidence="4">
    <location>
        <begin position="328"/>
        <end position="362"/>
    </location>
</feature>
<dbReference type="Gene3D" id="3.80.10.10">
    <property type="entry name" value="Ribonuclease Inhibitor"/>
    <property type="match status" value="1"/>
</dbReference>
<gene>
    <name evidence="5" type="ORF">ECRASSUSDP1_LOCUS26445</name>
</gene>
<keyword evidence="3" id="KW-0175">Coiled coil</keyword>
<evidence type="ECO:0000256" key="4">
    <source>
        <dbReference type="SAM" id="MobiDB-lite"/>
    </source>
</evidence>
<dbReference type="PROSITE" id="PS51450">
    <property type="entry name" value="LRR"/>
    <property type="match status" value="2"/>
</dbReference>
<feature type="compositionally biased region" description="Basic and acidic residues" evidence="4">
    <location>
        <begin position="1"/>
        <end position="12"/>
    </location>
</feature>
<feature type="coiled-coil region" evidence="3">
    <location>
        <begin position="603"/>
        <end position="718"/>
    </location>
</feature>
<evidence type="ECO:0000313" key="6">
    <source>
        <dbReference type="Proteomes" id="UP001295684"/>
    </source>
</evidence>
<accession>A0AAD2D9V8</accession>
<feature type="coiled-coil region" evidence="3">
    <location>
        <begin position="386"/>
        <end position="555"/>
    </location>
</feature>
<evidence type="ECO:0000313" key="5">
    <source>
        <dbReference type="EMBL" id="CAI2384905.1"/>
    </source>
</evidence>
<evidence type="ECO:0000256" key="2">
    <source>
        <dbReference type="ARBA" id="ARBA00022737"/>
    </source>
</evidence>
<organism evidence="5 6">
    <name type="scientific">Euplotes crassus</name>
    <dbReference type="NCBI Taxonomy" id="5936"/>
    <lineage>
        <taxon>Eukaryota</taxon>
        <taxon>Sar</taxon>
        <taxon>Alveolata</taxon>
        <taxon>Ciliophora</taxon>
        <taxon>Intramacronucleata</taxon>
        <taxon>Spirotrichea</taxon>
        <taxon>Hypotrichia</taxon>
        <taxon>Euplotida</taxon>
        <taxon>Euplotidae</taxon>
        <taxon>Moneuplotes</taxon>
    </lineage>
</organism>
<reference evidence="5" key="1">
    <citation type="submission" date="2023-07" db="EMBL/GenBank/DDBJ databases">
        <authorList>
            <consortium name="AG Swart"/>
            <person name="Singh M."/>
            <person name="Singh A."/>
            <person name="Seah K."/>
            <person name="Emmerich C."/>
        </authorList>
    </citation>
    <scope>NUCLEOTIDE SEQUENCE</scope>
    <source>
        <strain evidence="5">DP1</strain>
    </source>
</reference>
<feature type="region of interest" description="Disordered" evidence="4">
    <location>
        <begin position="1"/>
        <end position="23"/>
    </location>
</feature>
<sequence length="724" mass="83813">MDPKTEIEKAYEEDYSEDTFQRDSDNIDTKNQIKDISEADSDINKTEAEFYAKPITKISSILPYIPSKKSLRTLKIRHCSNLTSSEGISKLPHLTHLDLSLNHLSTFHGRNLSCLVTLNLSCNDLAKIPYLRDYKFLKTLDLSHNRIKDLSQFRDCVYIPIEELNLDGNLVTKTSDIEHLKSLRNLNQVRFRDLKRKTDNPVCKTEGYFRKVKEVGVKWIDGVEVAEAGEEVQDPACPLPSYNDSPPIRQLDFDFEQERVDTEKDKIIRKLLMKNKKLNKKVKGAKVVKHSRVVKSCTKCPQLESELLEVLEALRSANSKTQALKKINSSLKKSQKEHPSSTPKPIQTLPNSPPPDPTSTDLQPLTSELASYKQQCSTIPAKDRQIAALQAETASLSQQLTHLQQSCVTSQQEWEVRYKNMILEKTTVIDSLQQEIQSKLDLIDKSHQKEVSSLEKTNLNCAEVLKTNYSSKLECLKQTYEDIEEKLKKRQEEEIENMKNEHKAKLEEVGRVKDGKIKELEEQNKDIIKKLTESLEKEKNKVSKQSAQIKELTEILDKSFIEIEKKDAIIKGTAWCKKYIQKELTQITAPVVSTKPNSQDNQIADLEQRLRDLEQHNKILVNRISLTDQNLTKTQQERQDLQKQLYSKSQILSQIDHEIPAMKQEFEEETNFLKEENAQLHEDLEEIQEMLKTKEKMLEDKNEEIRVLKEEVTERDKEVRFWRC</sequence>
<dbReference type="EMBL" id="CAMPGE010027257">
    <property type="protein sequence ID" value="CAI2384905.1"/>
    <property type="molecule type" value="Genomic_DNA"/>
</dbReference>
<evidence type="ECO:0000256" key="3">
    <source>
        <dbReference type="SAM" id="Coils"/>
    </source>
</evidence>
<keyword evidence="1" id="KW-0433">Leucine-rich repeat</keyword>
<keyword evidence="2" id="KW-0677">Repeat</keyword>
<name>A0AAD2D9V8_EUPCR</name>